<evidence type="ECO:0000256" key="1">
    <source>
        <dbReference type="SAM" id="MobiDB-lite"/>
    </source>
</evidence>
<proteinExistence type="predicted"/>
<gene>
    <name evidence="3" type="ORF">QTG54_008815</name>
</gene>
<evidence type="ECO:0000256" key="2">
    <source>
        <dbReference type="SAM" id="SignalP"/>
    </source>
</evidence>
<feature type="signal peptide" evidence="2">
    <location>
        <begin position="1"/>
        <end position="17"/>
    </location>
</feature>
<dbReference type="Proteomes" id="UP001224775">
    <property type="component" value="Unassembled WGS sequence"/>
</dbReference>
<evidence type="ECO:0000313" key="3">
    <source>
        <dbReference type="EMBL" id="KAK1740720.1"/>
    </source>
</evidence>
<name>A0AAD8Y925_9STRA</name>
<keyword evidence="4" id="KW-1185">Reference proteome</keyword>
<feature type="compositionally biased region" description="Gly residues" evidence="1">
    <location>
        <begin position="201"/>
        <end position="210"/>
    </location>
</feature>
<feature type="region of interest" description="Disordered" evidence="1">
    <location>
        <begin position="198"/>
        <end position="257"/>
    </location>
</feature>
<sequence>MERVLCNIFFCILYVEAFTEYGFRPATRRHWPTHAHQNNALEPSPLSDTPTAPAITERILDLTQKEDIVFVIDVENVRGKTSFELDHCDLLDRLSIWASLRSNAFGRTLAVVDHGSKSSAHLLHDGYNTTNTALCVSFAGPIVKADDIIARDVRWLLSSNATQHVVVITADQELSWRCRSAARSPDSKKFNSVLRKLASSGGDGSALRGGGRGKRGKGGRKKSRSVRKKQYLQLHQESEEDEDEEGENDDDNVDVQSNHTNELADDTADLEPSPTVEIIAPQRFLEDLEQALREWLYKQEHATSVEEIDIEDIPIPTPITTMQRLFRLCGEILSIESSLRKKCSLRKRHTLTEELREKKTEWKELLLTLRNSAERQHGSLSSSLAWSLSSFTSQEDEGDGSESLLTSPLPSTSMPTTPWEDLTSDEQEKLLKRWGKQRGRHGTKREKTEDRIVLAERLRRQLELVETPACKEEETTLAQTYGDYINSLQD</sequence>
<feature type="region of interest" description="Disordered" evidence="1">
    <location>
        <begin position="393"/>
        <end position="422"/>
    </location>
</feature>
<dbReference type="AlphaFoldDB" id="A0AAD8Y925"/>
<reference evidence="3" key="1">
    <citation type="submission" date="2023-06" db="EMBL/GenBank/DDBJ databases">
        <title>Survivors Of The Sea: Transcriptome response of Skeletonema marinoi to long-term dormancy.</title>
        <authorList>
            <person name="Pinder M.I.M."/>
            <person name="Kourtchenko O."/>
            <person name="Robertson E.K."/>
            <person name="Larsson T."/>
            <person name="Maumus F."/>
            <person name="Osuna-Cruz C.M."/>
            <person name="Vancaester E."/>
            <person name="Stenow R."/>
            <person name="Vandepoele K."/>
            <person name="Ploug H."/>
            <person name="Bruchert V."/>
            <person name="Godhe A."/>
            <person name="Topel M."/>
        </authorList>
    </citation>
    <scope>NUCLEOTIDE SEQUENCE</scope>
    <source>
        <strain evidence="3">R05AC</strain>
    </source>
</reference>
<feature type="compositionally biased region" description="Acidic residues" evidence="1">
    <location>
        <begin position="238"/>
        <end position="253"/>
    </location>
</feature>
<organism evidence="3 4">
    <name type="scientific">Skeletonema marinoi</name>
    <dbReference type="NCBI Taxonomy" id="267567"/>
    <lineage>
        <taxon>Eukaryota</taxon>
        <taxon>Sar</taxon>
        <taxon>Stramenopiles</taxon>
        <taxon>Ochrophyta</taxon>
        <taxon>Bacillariophyta</taxon>
        <taxon>Coscinodiscophyceae</taxon>
        <taxon>Thalassiosirophycidae</taxon>
        <taxon>Thalassiosirales</taxon>
        <taxon>Skeletonemataceae</taxon>
        <taxon>Skeletonema</taxon>
        <taxon>Skeletonema marinoi-dohrnii complex</taxon>
    </lineage>
</organism>
<feature type="compositionally biased region" description="Basic residues" evidence="1">
    <location>
        <begin position="211"/>
        <end position="230"/>
    </location>
</feature>
<dbReference type="EMBL" id="JATAAI010000015">
    <property type="protein sequence ID" value="KAK1740720.1"/>
    <property type="molecule type" value="Genomic_DNA"/>
</dbReference>
<comment type="caution">
    <text evidence="3">The sequence shown here is derived from an EMBL/GenBank/DDBJ whole genome shotgun (WGS) entry which is preliminary data.</text>
</comment>
<protein>
    <submittedName>
        <fullName evidence="3">Uncharacterized protein</fullName>
    </submittedName>
</protein>
<evidence type="ECO:0000313" key="4">
    <source>
        <dbReference type="Proteomes" id="UP001224775"/>
    </source>
</evidence>
<keyword evidence="2" id="KW-0732">Signal</keyword>
<accession>A0AAD8Y925</accession>
<feature type="compositionally biased region" description="Low complexity" evidence="1">
    <location>
        <begin position="403"/>
        <end position="418"/>
    </location>
</feature>
<feature type="chain" id="PRO_5042121941" evidence="2">
    <location>
        <begin position="18"/>
        <end position="490"/>
    </location>
</feature>